<protein>
    <recommendedName>
        <fullName evidence="4">Type IV leader peptidase family protein</fullName>
    </recommendedName>
</protein>
<dbReference type="EMBL" id="BONG01000018">
    <property type="protein sequence ID" value="GIF89792.1"/>
    <property type="molecule type" value="Genomic_DNA"/>
</dbReference>
<keyword evidence="3" id="KW-1185">Reference proteome</keyword>
<gene>
    <name evidence="2" type="ORF">Cch02nite_32360</name>
</gene>
<proteinExistence type="predicted"/>
<feature type="transmembrane region" description="Helical" evidence="1">
    <location>
        <begin position="57"/>
        <end position="80"/>
    </location>
</feature>
<evidence type="ECO:0000313" key="2">
    <source>
        <dbReference type="EMBL" id="GIF89792.1"/>
    </source>
</evidence>
<keyword evidence="1" id="KW-1133">Transmembrane helix</keyword>
<name>A0A8J3JRK0_9ACTN</name>
<sequence length="109" mass="11282">MSLGTFSAFAQVGNPGAIVRAAACATAALLFFSFLAIASRGAIGRGDVALSWPIGAILGWLSWVSAYMGVICSFAIAAVVARCGRENGRDRIAFGPYLIAGVTIMILVR</sequence>
<feature type="transmembrane region" description="Helical" evidence="1">
    <location>
        <begin position="17"/>
        <end position="37"/>
    </location>
</feature>
<keyword evidence="1" id="KW-0812">Transmembrane</keyword>
<evidence type="ECO:0008006" key="4">
    <source>
        <dbReference type="Google" id="ProtNLM"/>
    </source>
</evidence>
<feature type="transmembrane region" description="Helical" evidence="1">
    <location>
        <begin position="92"/>
        <end position="108"/>
    </location>
</feature>
<dbReference type="AlphaFoldDB" id="A0A8J3JRK0"/>
<evidence type="ECO:0000256" key="1">
    <source>
        <dbReference type="SAM" id="Phobius"/>
    </source>
</evidence>
<keyword evidence="1" id="KW-0472">Membrane</keyword>
<dbReference type="Proteomes" id="UP000619293">
    <property type="component" value="Unassembled WGS sequence"/>
</dbReference>
<comment type="caution">
    <text evidence="2">The sequence shown here is derived from an EMBL/GenBank/DDBJ whole genome shotgun (WGS) entry which is preliminary data.</text>
</comment>
<accession>A0A8J3JRK0</accession>
<evidence type="ECO:0000313" key="3">
    <source>
        <dbReference type="Proteomes" id="UP000619293"/>
    </source>
</evidence>
<reference evidence="2 3" key="1">
    <citation type="submission" date="2021-01" db="EMBL/GenBank/DDBJ databases">
        <title>Whole genome shotgun sequence of Catellatospora chokoriensis NBRC 107358.</title>
        <authorList>
            <person name="Komaki H."/>
            <person name="Tamura T."/>
        </authorList>
    </citation>
    <scope>NUCLEOTIDE SEQUENCE [LARGE SCALE GENOMIC DNA]</scope>
    <source>
        <strain evidence="2 3">NBRC 107358</strain>
    </source>
</reference>
<organism evidence="2 3">
    <name type="scientific">Catellatospora chokoriensis</name>
    <dbReference type="NCBI Taxonomy" id="310353"/>
    <lineage>
        <taxon>Bacteria</taxon>
        <taxon>Bacillati</taxon>
        <taxon>Actinomycetota</taxon>
        <taxon>Actinomycetes</taxon>
        <taxon>Micromonosporales</taxon>
        <taxon>Micromonosporaceae</taxon>
        <taxon>Catellatospora</taxon>
    </lineage>
</organism>